<dbReference type="PANTHER" id="PTHR31088:SF6">
    <property type="entry name" value="PHAGE SHOCK PROTEIN A"/>
    <property type="match status" value="1"/>
</dbReference>
<comment type="similarity">
    <text evidence="1">Belongs to the PspA/Vipp/IM30 family.</text>
</comment>
<keyword evidence="2" id="KW-0175">Coiled coil</keyword>
<dbReference type="GO" id="GO:0009271">
    <property type="term" value="P:phage shock"/>
    <property type="evidence" value="ECO:0007669"/>
    <property type="project" value="TreeGrafter"/>
</dbReference>
<dbReference type="Pfam" id="PF04012">
    <property type="entry name" value="PspA_IM30"/>
    <property type="match status" value="1"/>
</dbReference>
<reference evidence="3 4" key="1">
    <citation type="submission" date="2014-06" db="EMBL/GenBank/DDBJ databases">
        <title>Whole Genome Sequences of Three Symbiotic Endozoicomonas Bacteria.</title>
        <authorList>
            <person name="Neave M.J."/>
            <person name="Apprill A."/>
            <person name="Voolstra C.R."/>
        </authorList>
    </citation>
    <scope>NUCLEOTIDE SEQUENCE [LARGE SCALE GENOMIC DNA]</scope>
    <source>
        <strain evidence="3 4">DSM 25634</strain>
    </source>
</reference>
<dbReference type="Proteomes" id="UP000028073">
    <property type="component" value="Unassembled WGS sequence"/>
</dbReference>
<accession>A0A081NCP7</accession>
<dbReference type="eggNOG" id="COG1842">
    <property type="taxonomic scope" value="Bacteria"/>
</dbReference>
<feature type="coiled-coil region" evidence="2">
    <location>
        <begin position="101"/>
        <end position="142"/>
    </location>
</feature>
<sequence>MSIFSRLSDILNANITSLLDRAEDPEKMARLMLQEMEETLVEVRTDAARLIAQKKDAERQVARYQESLTDWTDKATLAIQHEREDLARQALGEKQKIMGYVQEKKTVLDELEEQLNKHDADITRLQTAMKDARKRLESIRVRQQVASNRVKMRGQTREETRLRQEARFEQMERGIDELDSQLDAQGLGKASLQDEFAALEANSAIEKELEALKSQMKTEKSE</sequence>
<evidence type="ECO:0000313" key="4">
    <source>
        <dbReference type="Proteomes" id="UP000028073"/>
    </source>
</evidence>
<dbReference type="RefSeq" id="WP_034841121.1">
    <property type="nucleotide sequence ID" value="NZ_JOKH01000006.1"/>
</dbReference>
<name>A0A081NCP7_9GAMM</name>
<keyword evidence="4" id="KW-1185">Reference proteome</keyword>
<evidence type="ECO:0008006" key="5">
    <source>
        <dbReference type="Google" id="ProtNLM"/>
    </source>
</evidence>
<dbReference type="AlphaFoldDB" id="A0A081NCP7"/>
<feature type="coiled-coil region" evidence="2">
    <location>
        <begin position="33"/>
        <end position="74"/>
    </location>
</feature>
<dbReference type="InterPro" id="IPR007157">
    <property type="entry name" value="PspA_VIPP1"/>
</dbReference>
<proteinExistence type="inferred from homology"/>
<comment type="caution">
    <text evidence="3">The sequence shown here is derived from an EMBL/GenBank/DDBJ whole genome shotgun (WGS) entry which is preliminary data.</text>
</comment>
<dbReference type="OrthoDB" id="9779630at2"/>
<protein>
    <recommendedName>
        <fullName evidence="5">Phage-shock protein</fullName>
    </recommendedName>
</protein>
<dbReference type="PANTHER" id="PTHR31088">
    <property type="entry name" value="MEMBRANE-ASSOCIATED PROTEIN VIPP1, CHLOROPLASTIC"/>
    <property type="match status" value="1"/>
</dbReference>
<dbReference type="STRING" id="1137799.GZ78_23620"/>
<organism evidence="3 4">
    <name type="scientific">Endozoicomonas numazuensis</name>
    <dbReference type="NCBI Taxonomy" id="1137799"/>
    <lineage>
        <taxon>Bacteria</taxon>
        <taxon>Pseudomonadati</taxon>
        <taxon>Pseudomonadota</taxon>
        <taxon>Gammaproteobacteria</taxon>
        <taxon>Oceanospirillales</taxon>
        <taxon>Endozoicomonadaceae</taxon>
        <taxon>Endozoicomonas</taxon>
    </lineage>
</organism>
<dbReference type="EMBL" id="JOKH01000006">
    <property type="protein sequence ID" value="KEQ16220.1"/>
    <property type="molecule type" value="Genomic_DNA"/>
</dbReference>
<evidence type="ECO:0000256" key="2">
    <source>
        <dbReference type="SAM" id="Coils"/>
    </source>
</evidence>
<dbReference type="GO" id="GO:0005829">
    <property type="term" value="C:cytosol"/>
    <property type="evidence" value="ECO:0007669"/>
    <property type="project" value="TreeGrafter"/>
</dbReference>
<evidence type="ECO:0000313" key="3">
    <source>
        <dbReference type="EMBL" id="KEQ16220.1"/>
    </source>
</evidence>
<gene>
    <name evidence="3" type="ORF">GZ78_23620</name>
</gene>
<evidence type="ECO:0000256" key="1">
    <source>
        <dbReference type="ARBA" id="ARBA00043985"/>
    </source>
</evidence>